<feature type="signal peptide" evidence="2">
    <location>
        <begin position="1"/>
        <end position="28"/>
    </location>
</feature>
<organism evidence="3 4">
    <name type="scientific">Pseudidiomarina aestuarii</name>
    <dbReference type="NCBI Taxonomy" id="624146"/>
    <lineage>
        <taxon>Bacteria</taxon>
        <taxon>Pseudomonadati</taxon>
        <taxon>Pseudomonadota</taxon>
        <taxon>Gammaproteobacteria</taxon>
        <taxon>Alteromonadales</taxon>
        <taxon>Idiomarinaceae</taxon>
        <taxon>Pseudidiomarina</taxon>
    </lineage>
</organism>
<keyword evidence="2" id="KW-0732">Signal</keyword>
<dbReference type="InterPro" id="IPR002591">
    <property type="entry name" value="Phosphodiest/P_Trfase"/>
</dbReference>
<dbReference type="InterPro" id="IPR017850">
    <property type="entry name" value="Alkaline_phosphatase_core_sf"/>
</dbReference>
<keyword evidence="4" id="KW-1185">Reference proteome</keyword>
<comment type="caution">
    <text evidence="3">The sequence shown here is derived from an EMBL/GenBank/DDBJ whole genome shotgun (WGS) entry which is preliminary data.</text>
</comment>
<dbReference type="SUPFAM" id="SSF53649">
    <property type="entry name" value="Alkaline phosphatase-like"/>
    <property type="match status" value="1"/>
</dbReference>
<sequence length="411" mass="46265">MQRFYFKLTLLMAVLLIAVTFTVHFAQADQPAKVTPVIVISLDGFRHDYIAKFNPPRVSQLAERGTVSRLEPVYPAKTFPNHISLATGLYPSKHGIVDNYFYDIERNDFYGMGKGYDDSTWLDGIPIWNLAEQQGLRAATYFWPESDARVNGMSPSYFYRYSHYASPKKRIEQIIRWLQQPDETRPALIMSYFHQIDSAGHRYGPNGAGTGAAVHYIDGLIGQLIDELARLELEANLILVADHGMLETLSDDAIHVDRLPLPDGFERVHNSTRVMYYAKNDAAQAQLSELQQQLESLDLTVDINTIDSMKRAGYQESSRSGDLIIDARPPVTFSGREIKPGRVSGTHGYTGITEMDAVFIAVGPAFSPDRKVERLRVIDVYPLIAKLLELRIEEPIDGNENAILPLLETTE</sequence>
<dbReference type="RefSeq" id="WP_169929818.1">
    <property type="nucleotide sequence ID" value="NZ_PIPR01000001.1"/>
</dbReference>
<dbReference type="PANTHER" id="PTHR10151">
    <property type="entry name" value="ECTONUCLEOTIDE PYROPHOSPHATASE/PHOSPHODIESTERASE"/>
    <property type="match status" value="1"/>
</dbReference>
<dbReference type="Proteomes" id="UP000287766">
    <property type="component" value="Unassembled WGS sequence"/>
</dbReference>
<keyword evidence="1" id="KW-0175">Coiled coil</keyword>
<dbReference type="GO" id="GO:0016787">
    <property type="term" value="F:hydrolase activity"/>
    <property type="evidence" value="ECO:0007669"/>
    <property type="project" value="UniProtKB-ARBA"/>
</dbReference>
<dbReference type="PANTHER" id="PTHR10151:SF120">
    <property type="entry name" value="BIS(5'-ADENOSYL)-TRIPHOSPHATASE"/>
    <property type="match status" value="1"/>
</dbReference>
<dbReference type="CDD" id="cd16018">
    <property type="entry name" value="Enpp"/>
    <property type="match status" value="1"/>
</dbReference>
<dbReference type="Gene3D" id="3.40.720.10">
    <property type="entry name" value="Alkaline Phosphatase, subunit A"/>
    <property type="match status" value="1"/>
</dbReference>
<accession>A0A7Z6ZTQ0</accession>
<evidence type="ECO:0000256" key="1">
    <source>
        <dbReference type="SAM" id="Coils"/>
    </source>
</evidence>
<evidence type="ECO:0000313" key="3">
    <source>
        <dbReference type="EMBL" id="RUO41086.1"/>
    </source>
</evidence>
<dbReference type="Gene3D" id="3.30.1360.180">
    <property type="match status" value="1"/>
</dbReference>
<gene>
    <name evidence="3" type="ORF">CWE22_02550</name>
</gene>
<feature type="coiled-coil region" evidence="1">
    <location>
        <begin position="273"/>
        <end position="300"/>
    </location>
</feature>
<feature type="chain" id="PRO_5030721983" evidence="2">
    <location>
        <begin position="29"/>
        <end position="411"/>
    </location>
</feature>
<proteinExistence type="predicted"/>
<dbReference type="EMBL" id="PIPR01000001">
    <property type="protein sequence ID" value="RUO41086.1"/>
    <property type="molecule type" value="Genomic_DNA"/>
</dbReference>
<protein>
    <submittedName>
        <fullName evidence="3">Alkaline phosphatase family protein</fullName>
    </submittedName>
</protein>
<dbReference type="Pfam" id="PF01663">
    <property type="entry name" value="Phosphodiest"/>
    <property type="match status" value="1"/>
</dbReference>
<name>A0A7Z6ZTQ0_9GAMM</name>
<reference evidence="4" key="1">
    <citation type="journal article" date="2018" name="Front. Microbiol.">
        <title>Genome-Based Analysis Reveals the Taxonomy and Diversity of the Family Idiomarinaceae.</title>
        <authorList>
            <person name="Liu Y."/>
            <person name="Lai Q."/>
            <person name="Shao Z."/>
        </authorList>
    </citation>
    <scope>NUCLEOTIDE SEQUENCE [LARGE SCALE GENOMIC DNA]</scope>
    <source>
        <strain evidence="4">KYW314</strain>
    </source>
</reference>
<evidence type="ECO:0000313" key="4">
    <source>
        <dbReference type="Proteomes" id="UP000287766"/>
    </source>
</evidence>
<evidence type="ECO:0000256" key="2">
    <source>
        <dbReference type="SAM" id="SignalP"/>
    </source>
</evidence>
<dbReference type="AlphaFoldDB" id="A0A7Z6ZTQ0"/>